<accession>A0ABY7GER7</accession>
<evidence type="ECO:0000313" key="2">
    <source>
        <dbReference type="Proteomes" id="UP001162780"/>
    </source>
</evidence>
<proteinExistence type="predicted"/>
<keyword evidence="2" id="KW-1185">Reference proteome</keyword>
<dbReference type="RefSeq" id="WP_255188751.1">
    <property type="nucleotide sequence ID" value="NZ_CP113517.1"/>
</dbReference>
<organism evidence="1 2">
    <name type="scientific">Methylomonas rapida</name>
    <dbReference type="NCBI Taxonomy" id="2963939"/>
    <lineage>
        <taxon>Bacteria</taxon>
        <taxon>Pseudomonadati</taxon>
        <taxon>Pseudomonadota</taxon>
        <taxon>Gammaproteobacteria</taxon>
        <taxon>Methylococcales</taxon>
        <taxon>Methylococcaceae</taxon>
        <taxon>Methylomonas</taxon>
    </lineage>
</organism>
<sequence length="80" mass="9539">MTLSEMIYEKSLHLPDDKAREVIDFIDFIMKKTQRAESPVDERLQALTPEQREAYEYLDKIRIDWNGKPIADREEANARR</sequence>
<evidence type="ECO:0000313" key="1">
    <source>
        <dbReference type="EMBL" id="WAR43764.1"/>
    </source>
</evidence>
<reference evidence="1" key="1">
    <citation type="submission" date="2022-11" db="EMBL/GenBank/DDBJ databases">
        <title>Methylomonas rapida sp. nov., Carotenoid-Producing Obligate Methanotrophs with High Growth Characteristics and Biotechnological Potential.</title>
        <authorList>
            <person name="Tikhonova E.N."/>
            <person name="Suleimanov R.Z."/>
            <person name="Miroshnikov K."/>
            <person name="Oshkin I.Y."/>
            <person name="Belova S.E."/>
            <person name="Danilova O.V."/>
            <person name="Ashikhmin A."/>
            <person name="Konopkin A."/>
            <person name="But S.Y."/>
            <person name="Khmelenina V.N."/>
            <person name="Kuznetsov N."/>
            <person name="Pimenov N.V."/>
            <person name="Dedysh S.N."/>
        </authorList>
    </citation>
    <scope>NUCLEOTIDE SEQUENCE</scope>
    <source>
        <strain evidence="1">MP1</strain>
    </source>
</reference>
<name>A0ABY7GER7_9GAMM</name>
<dbReference type="EMBL" id="CP113517">
    <property type="protein sequence ID" value="WAR43764.1"/>
    <property type="molecule type" value="Genomic_DNA"/>
</dbReference>
<protein>
    <recommendedName>
        <fullName evidence="3">DUF2281 domain-containing protein</fullName>
    </recommendedName>
</protein>
<gene>
    <name evidence="1" type="ORF">NM686_015455</name>
</gene>
<evidence type="ECO:0008006" key="3">
    <source>
        <dbReference type="Google" id="ProtNLM"/>
    </source>
</evidence>
<dbReference type="Proteomes" id="UP001162780">
    <property type="component" value="Chromosome"/>
</dbReference>